<keyword evidence="2" id="KW-0436">Ligase</keyword>
<dbReference type="PANTHER" id="PTHR11538">
    <property type="entry name" value="PHENYLALANYL-TRNA SYNTHETASE"/>
    <property type="match status" value="1"/>
</dbReference>
<evidence type="ECO:0000259" key="7">
    <source>
        <dbReference type="PROSITE" id="PS50862"/>
    </source>
</evidence>
<dbReference type="GO" id="GO:0000049">
    <property type="term" value="F:tRNA binding"/>
    <property type="evidence" value="ECO:0007669"/>
    <property type="project" value="InterPro"/>
</dbReference>
<reference evidence="8" key="2">
    <citation type="journal article" date="2014" name="ISME J.">
        <title>Microbial stratification in low pH oxic and suboxic macroscopic growths along an acid mine drainage.</title>
        <authorList>
            <person name="Mendez-Garcia C."/>
            <person name="Mesa V."/>
            <person name="Sprenger R.R."/>
            <person name="Richter M."/>
            <person name="Diez M.S."/>
            <person name="Solano J."/>
            <person name="Bargiela R."/>
            <person name="Golyshina O.V."/>
            <person name="Manteca A."/>
            <person name="Ramos J.L."/>
            <person name="Gallego J.R."/>
            <person name="Llorente I."/>
            <person name="Martins Dos Santos V.A."/>
            <person name="Jensen O.N."/>
            <person name="Pelaez A.I."/>
            <person name="Sanchez J."/>
            <person name="Ferrer M."/>
        </authorList>
    </citation>
    <scope>NUCLEOTIDE SEQUENCE</scope>
</reference>
<organism evidence="8">
    <name type="scientific">mine drainage metagenome</name>
    <dbReference type="NCBI Taxonomy" id="410659"/>
    <lineage>
        <taxon>unclassified sequences</taxon>
        <taxon>metagenomes</taxon>
        <taxon>ecological metagenomes</taxon>
    </lineage>
</organism>
<dbReference type="InterPro" id="IPR045864">
    <property type="entry name" value="aa-tRNA-synth_II/BPL/LPL"/>
</dbReference>
<keyword evidence="5" id="KW-0648">Protein biosynthesis</keyword>
<dbReference type="Pfam" id="PF01409">
    <property type="entry name" value="tRNA-synt_2d"/>
    <property type="match status" value="1"/>
</dbReference>
<dbReference type="InterPro" id="IPR006195">
    <property type="entry name" value="aa-tRNA-synth_II"/>
</dbReference>
<dbReference type="GO" id="GO:0005524">
    <property type="term" value="F:ATP binding"/>
    <property type="evidence" value="ECO:0007669"/>
    <property type="project" value="UniProtKB-KW"/>
</dbReference>
<keyword evidence="6 8" id="KW-0030">Aminoacyl-tRNA synthetase</keyword>
<accession>T1CV44</accession>
<feature type="domain" description="Aminoacyl-transfer RNA synthetases class-II family profile" evidence="7">
    <location>
        <begin position="1"/>
        <end position="131"/>
    </location>
</feature>
<dbReference type="GO" id="GO:0006432">
    <property type="term" value="P:phenylalanyl-tRNA aminoacylation"/>
    <property type="evidence" value="ECO:0007669"/>
    <property type="project" value="TreeGrafter"/>
</dbReference>
<sequence>MYSVDLVFRRDAVDAQHHLQFHQAEGVMGRRGLTFRHLLGLLEQFTHALGIPEVRFQPTYFPFTEPSVQGMVRHPTLGWIEALPGGMFRPEVLRPLGVKVPTAAWGIGIGRLALVALGLNDIRELFLDDLPRLSEWRF</sequence>
<keyword evidence="3" id="KW-0547">Nucleotide-binding</keyword>
<evidence type="ECO:0000256" key="1">
    <source>
        <dbReference type="ARBA" id="ARBA00012814"/>
    </source>
</evidence>
<dbReference type="PROSITE" id="PS50862">
    <property type="entry name" value="AA_TRNA_LIGASE_II"/>
    <property type="match status" value="1"/>
</dbReference>
<evidence type="ECO:0000256" key="4">
    <source>
        <dbReference type="ARBA" id="ARBA00022840"/>
    </source>
</evidence>
<dbReference type="SUPFAM" id="SSF55681">
    <property type="entry name" value="Class II aaRS and biotin synthetases"/>
    <property type="match status" value="1"/>
</dbReference>
<dbReference type="EC" id="6.1.1.20" evidence="1"/>
<dbReference type="AlphaFoldDB" id="T1CV44"/>
<dbReference type="GO" id="GO:0005737">
    <property type="term" value="C:cytoplasm"/>
    <property type="evidence" value="ECO:0007669"/>
    <property type="project" value="TreeGrafter"/>
</dbReference>
<evidence type="ECO:0000256" key="3">
    <source>
        <dbReference type="ARBA" id="ARBA00022741"/>
    </source>
</evidence>
<protein>
    <recommendedName>
        <fullName evidence="1">phenylalanine--tRNA ligase</fullName>
        <ecNumber evidence="1">6.1.1.20</ecNumber>
    </recommendedName>
</protein>
<comment type="caution">
    <text evidence="8">The sequence shown here is derived from an EMBL/GenBank/DDBJ whole genome shotgun (WGS) entry which is preliminary data.</text>
</comment>
<name>T1CV44_9ZZZZ</name>
<dbReference type="InterPro" id="IPR002319">
    <property type="entry name" value="Phenylalanyl-tRNA_Synthase"/>
</dbReference>
<evidence type="ECO:0000256" key="2">
    <source>
        <dbReference type="ARBA" id="ARBA00022598"/>
    </source>
</evidence>
<dbReference type="Gene3D" id="3.30.930.10">
    <property type="entry name" value="Bira Bifunctional Protein, Domain 2"/>
    <property type="match status" value="1"/>
</dbReference>
<reference evidence="8" key="1">
    <citation type="submission" date="2013-08" db="EMBL/GenBank/DDBJ databases">
        <authorList>
            <person name="Mendez C."/>
            <person name="Richter M."/>
            <person name="Ferrer M."/>
            <person name="Sanchez J."/>
        </authorList>
    </citation>
    <scope>NUCLEOTIDE SEQUENCE</scope>
</reference>
<evidence type="ECO:0000313" key="8">
    <source>
        <dbReference type="EMBL" id="EQD72914.1"/>
    </source>
</evidence>
<evidence type="ECO:0000256" key="5">
    <source>
        <dbReference type="ARBA" id="ARBA00022917"/>
    </source>
</evidence>
<dbReference type="EMBL" id="AUZY01002149">
    <property type="protein sequence ID" value="EQD72914.1"/>
    <property type="molecule type" value="Genomic_DNA"/>
</dbReference>
<dbReference type="GO" id="GO:0004826">
    <property type="term" value="F:phenylalanine-tRNA ligase activity"/>
    <property type="evidence" value="ECO:0007669"/>
    <property type="project" value="UniProtKB-EC"/>
</dbReference>
<gene>
    <name evidence="8" type="ORF">B1B_03495</name>
</gene>
<proteinExistence type="predicted"/>
<evidence type="ECO:0000256" key="6">
    <source>
        <dbReference type="ARBA" id="ARBA00023146"/>
    </source>
</evidence>
<dbReference type="PANTHER" id="PTHR11538:SF40">
    <property type="entry name" value="PHENYLALANINE--TRNA LIGASE ALPHA SUBUNIT"/>
    <property type="match status" value="1"/>
</dbReference>
<keyword evidence="4" id="KW-0067">ATP-binding</keyword>